<evidence type="ECO:0000256" key="1">
    <source>
        <dbReference type="SAM" id="MobiDB-lite"/>
    </source>
</evidence>
<sequence>MSGGEAGGGSVVTTNKNWTPSVSVLEWVSERGYEWGLFVQMIPELGRTKRTPSPRHVSFIITDPTLDHKLLEREVMPSGPPKVTSGIEMNDGAGGKRAGQTPQVCSSS</sequence>
<keyword evidence="3" id="KW-1185">Reference proteome</keyword>
<feature type="region of interest" description="Disordered" evidence="1">
    <location>
        <begin position="76"/>
        <end position="108"/>
    </location>
</feature>
<name>A0ABD0L7B6_9CAEN</name>
<organism evidence="2 3">
    <name type="scientific">Batillaria attramentaria</name>
    <dbReference type="NCBI Taxonomy" id="370345"/>
    <lineage>
        <taxon>Eukaryota</taxon>
        <taxon>Metazoa</taxon>
        <taxon>Spiralia</taxon>
        <taxon>Lophotrochozoa</taxon>
        <taxon>Mollusca</taxon>
        <taxon>Gastropoda</taxon>
        <taxon>Caenogastropoda</taxon>
        <taxon>Sorbeoconcha</taxon>
        <taxon>Cerithioidea</taxon>
        <taxon>Batillariidae</taxon>
        <taxon>Batillaria</taxon>
    </lineage>
</organism>
<dbReference type="AlphaFoldDB" id="A0ABD0L7B6"/>
<feature type="non-terminal residue" evidence="2">
    <location>
        <position position="108"/>
    </location>
</feature>
<comment type="caution">
    <text evidence="2">The sequence shown here is derived from an EMBL/GenBank/DDBJ whole genome shotgun (WGS) entry which is preliminary data.</text>
</comment>
<accession>A0ABD0L7B6</accession>
<proteinExistence type="predicted"/>
<dbReference type="Proteomes" id="UP001519460">
    <property type="component" value="Unassembled WGS sequence"/>
</dbReference>
<evidence type="ECO:0000313" key="3">
    <source>
        <dbReference type="Proteomes" id="UP001519460"/>
    </source>
</evidence>
<reference evidence="2 3" key="1">
    <citation type="journal article" date="2023" name="Sci. Data">
        <title>Genome assembly of the Korean intertidal mud-creeper Batillaria attramentaria.</title>
        <authorList>
            <person name="Patra A.K."/>
            <person name="Ho P.T."/>
            <person name="Jun S."/>
            <person name="Lee S.J."/>
            <person name="Kim Y."/>
            <person name="Won Y.J."/>
        </authorList>
    </citation>
    <scope>NUCLEOTIDE SEQUENCE [LARGE SCALE GENOMIC DNA]</scope>
    <source>
        <strain evidence="2">Wonlab-2016</strain>
    </source>
</reference>
<protein>
    <submittedName>
        <fullName evidence="2">Uncharacterized protein</fullName>
    </submittedName>
</protein>
<dbReference type="EMBL" id="JACVVK020000076">
    <property type="protein sequence ID" value="KAK7495262.1"/>
    <property type="molecule type" value="Genomic_DNA"/>
</dbReference>
<gene>
    <name evidence="2" type="ORF">BaRGS_00013444</name>
</gene>
<evidence type="ECO:0000313" key="2">
    <source>
        <dbReference type="EMBL" id="KAK7495262.1"/>
    </source>
</evidence>